<dbReference type="Proteomes" id="UP000671913">
    <property type="component" value="Chromosome"/>
</dbReference>
<evidence type="ECO:0000313" key="6">
    <source>
        <dbReference type="Proteomes" id="UP000671913"/>
    </source>
</evidence>
<dbReference type="GO" id="GO:0003700">
    <property type="term" value="F:DNA-binding transcription factor activity"/>
    <property type="evidence" value="ECO:0007669"/>
    <property type="project" value="InterPro"/>
</dbReference>
<organism evidence="5 6">
    <name type="scientific">Aceticella autotrophica</name>
    <dbReference type="NCBI Taxonomy" id="2755338"/>
    <lineage>
        <taxon>Bacteria</taxon>
        <taxon>Bacillati</taxon>
        <taxon>Bacillota</taxon>
        <taxon>Clostridia</taxon>
        <taxon>Thermoanaerobacterales</taxon>
        <taxon>Thermoanaerobacteraceae</taxon>
        <taxon>Aceticella</taxon>
    </lineage>
</organism>
<dbReference type="InterPro" id="IPR000835">
    <property type="entry name" value="HTH_MarR-typ"/>
</dbReference>
<evidence type="ECO:0000259" key="4">
    <source>
        <dbReference type="PROSITE" id="PS50995"/>
    </source>
</evidence>
<keyword evidence="2" id="KW-0238">DNA-binding</keyword>
<dbReference type="KEGG" id="aaut:ACETAC_06505"/>
<evidence type="ECO:0000313" key="5">
    <source>
        <dbReference type="EMBL" id="QSZ26566.1"/>
    </source>
</evidence>
<keyword evidence="6" id="KW-1185">Reference proteome</keyword>
<dbReference type="Gene3D" id="1.10.10.10">
    <property type="entry name" value="Winged helix-like DNA-binding domain superfamily/Winged helix DNA-binding domain"/>
    <property type="match status" value="1"/>
</dbReference>
<keyword evidence="3" id="KW-0804">Transcription</keyword>
<reference evidence="5" key="1">
    <citation type="submission" date="2020-08" db="EMBL/GenBank/DDBJ databases">
        <title>Genomic insights into the carbon and energy metabolism of the first obligate autotrophic acetogenic bacterium Aceticella autotrophica gen. nov., sp. nov.</title>
        <authorList>
            <person name="Toshchakov S.V."/>
            <person name="Elcheninov A.G."/>
            <person name="Kublanov I.V."/>
            <person name="Frolov E.N."/>
            <person name="Lebedinsky A.V."/>
        </authorList>
    </citation>
    <scope>NUCLEOTIDE SEQUENCE</scope>
    <source>
        <strain evidence="5">3443-3Ac</strain>
    </source>
</reference>
<dbReference type="InterPro" id="IPR036388">
    <property type="entry name" value="WH-like_DNA-bd_sf"/>
</dbReference>
<gene>
    <name evidence="5" type="ORF">ACETAC_06505</name>
</gene>
<evidence type="ECO:0000256" key="3">
    <source>
        <dbReference type="ARBA" id="ARBA00023163"/>
    </source>
</evidence>
<evidence type="ECO:0000256" key="1">
    <source>
        <dbReference type="ARBA" id="ARBA00023015"/>
    </source>
</evidence>
<protein>
    <submittedName>
        <fullName evidence="5">MarR family transcriptional regulator</fullName>
    </submittedName>
</protein>
<dbReference type="SMART" id="SM00347">
    <property type="entry name" value="HTH_MARR"/>
    <property type="match status" value="1"/>
</dbReference>
<dbReference type="GO" id="GO:0003677">
    <property type="term" value="F:DNA binding"/>
    <property type="evidence" value="ECO:0007669"/>
    <property type="project" value="UniProtKB-KW"/>
</dbReference>
<dbReference type="EMBL" id="CP060096">
    <property type="protein sequence ID" value="QSZ26566.1"/>
    <property type="molecule type" value="Genomic_DNA"/>
</dbReference>
<proteinExistence type="predicted"/>
<dbReference type="SUPFAM" id="SSF46785">
    <property type="entry name" value="Winged helix' DNA-binding domain"/>
    <property type="match status" value="1"/>
</dbReference>
<dbReference type="AlphaFoldDB" id="A0A975AUB8"/>
<dbReference type="PROSITE" id="PS50995">
    <property type="entry name" value="HTH_MARR_2"/>
    <property type="match status" value="1"/>
</dbReference>
<dbReference type="InterPro" id="IPR036390">
    <property type="entry name" value="WH_DNA-bd_sf"/>
</dbReference>
<evidence type="ECO:0000256" key="2">
    <source>
        <dbReference type="ARBA" id="ARBA00023125"/>
    </source>
</evidence>
<dbReference type="RefSeq" id="WP_284679242.1">
    <property type="nucleotide sequence ID" value="NZ_CP060096.1"/>
</dbReference>
<dbReference type="PANTHER" id="PTHR35790">
    <property type="entry name" value="HTH-TYPE TRANSCRIPTIONAL REGULATOR PCHR"/>
    <property type="match status" value="1"/>
</dbReference>
<dbReference type="PANTHER" id="PTHR35790:SF4">
    <property type="entry name" value="HTH-TYPE TRANSCRIPTIONAL REGULATOR PCHR"/>
    <property type="match status" value="1"/>
</dbReference>
<accession>A0A975AUB8</accession>
<feature type="domain" description="HTH marR-type" evidence="4">
    <location>
        <begin position="9"/>
        <end position="147"/>
    </location>
</feature>
<dbReference type="InterPro" id="IPR052067">
    <property type="entry name" value="Metal_resp_HTH_trans_reg"/>
</dbReference>
<name>A0A975AUB8_9THEO</name>
<keyword evidence="1" id="KW-0805">Transcription regulation</keyword>
<sequence length="159" mass="18112">MEKKDQTSIEELCELFVHVVNQYNALDKMPYSYGIGQKLHLSEVHTIDAIGKHDNINITKLAQYLNVTKGAVSQMVRKLVNKNLVIKSISPETENEVVLSLTELGKQVYEGHQRFHKNLNKKIASLLAQQPPGTIDILATLSKELQKIWKEIEFEKNES</sequence>
<dbReference type="Pfam" id="PF01047">
    <property type="entry name" value="MarR"/>
    <property type="match status" value="1"/>
</dbReference>